<sequence length="112" mass="12694">MGHTSHKRSTANMFEEQLVKATNEQDLVWKQKKKENENVAETKFDLGFNNNEHGALPAPTGKSLLSDTYTTGRRPVTHAGTLEGQIDKQRFPCLATRRRRHLKDFIDASGSR</sequence>
<evidence type="ECO:0000313" key="3">
    <source>
        <dbReference type="Proteomes" id="UP000078200"/>
    </source>
</evidence>
<protein>
    <submittedName>
        <fullName evidence="2">Uncharacterized protein</fullName>
    </submittedName>
</protein>
<proteinExistence type="predicted"/>
<evidence type="ECO:0000313" key="2">
    <source>
        <dbReference type="EnsemblMetazoa" id="GAUT048203-PA"/>
    </source>
</evidence>
<organism evidence="2 3">
    <name type="scientific">Glossina austeni</name>
    <name type="common">Savannah tsetse fly</name>
    <dbReference type="NCBI Taxonomy" id="7395"/>
    <lineage>
        <taxon>Eukaryota</taxon>
        <taxon>Metazoa</taxon>
        <taxon>Ecdysozoa</taxon>
        <taxon>Arthropoda</taxon>
        <taxon>Hexapoda</taxon>
        <taxon>Insecta</taxon>
        <taxon>Pterygota</taxon>
        <taxon>Neoptera</taxon>
        <taxon>Endopterygota</taxon>
        <taxon>Diptera</taxon>
        <taxon>Brachycera</taxon>
        <taxon>Muscomorpha</taxon>
        <taxon>Hippoboscoidea</taxon>
        <taxon>Glossinidae</taxon>
        <taxon>Glossina</taxon>
    </lineage>
</organism>
<name>A0A1A9VUN4_GLOAU</name>
<dbReference type="AlphaFoldDB" id="A0A1A9VUN4"/>
<evidence type="ECO:0000256" key="1">
    <source>
        <dbReference type="SAM" id="MobiDB-lite"/>
    </source>
</evidence>
<dbReference type="VEuPathDB" id="VectorBase:GAUT048203"/>
<reference evidence="2" key="1">
    <citation type="submission" date="2020-05" db="UniProtKB">
        <authorList>
            <consortium name="EnsemblMetazoa"/>
        </authorList>
    </citation>
    <scope>IDENTIFICATION</scope>
    <source>
        <strain evidence="2">TTRI</strain>
    </source>
</reference>
<feature type="region of interest" description="Disordered" evidence="1">
    <location>
        <begin position="44"/>
        <end position="72"/>
    </location>
</feature>
<keyword evidence="3" id="KW-1185">Reference proteome</keyword>
<dbReference type="Proteomes" id="UP000078200">
    <property type="component" value="Unassembled WGS sequence"/>
</dbReference>
<accession>A0A1A9VUN4</accession>
<dbReference type="EnsemblMetazoa" id="GAUT048203-RA">
    <property type="protein sequence ID" value="GAUT048203-PA"/>
    <property type="gene ID" value="GAUT048203"/>
</dbReference>